<gene>
    <name evidence="2" type="ORF">MTR67_043948</name>
</gene>
<feature type="region of interest" description="Disordered" evidence="1">
    <location>
        <begin position="133"/>
        <end position="155"/>
    </location>
</feature>
<dbReference type="PANTHER" id="PTHR33432">
    <property type="entry name" value="PROTEIN EMSY-LIKE 4"/>
    <property type="match status" value="1"/>
</dbReference>
<feature type="compositionally biased region" description="Basic and acidic residues" evidence="1">
    <location>
        <begin position="142"/>
        <end position="155"/>
    </location>
</feature>
<organism evidence="2 3">
    <name type="scientific">Solanum verrucosum</name>
    <dbReference type="NCBI Taxonomy" id="315347"/>
    <lineage>
        <taxon>Eukaryota</taxon>
        <taxon>Viridiplantae</taxon>
        <taxon>Streptophyta</taxon>
        <taxon>Embryophyta</taxon>
        <taxon>Tracheophyta</taxon>
        <taxon>Spermatophyta</taxon>
        <taxon>Magnoliopsida</taxon>
        <taxon>eudicotyledons</taxon>
        <taxon>Gunneridae</taxon>
        <taxon>Pentapetalae</taxon>
        <taxon>asterids</taxon>
        <taxon>lamiids</taxon>
        <taxon>Solanales</taxon>
        <taxon>Solanaceae</taxon>
        <taxon>Solanoideae</taxon>
        <taxon>Solaneae</taxon>
        <taxon>Solanum</taxon>
    </lineage>
</organism>
<dbReference type="GO" id="GO:0005634">
    <property type="term" value="C:nucleus"/>
    <property type="evidence" value="ECO:0007669"/>
    <property type="project" value="TreeGrafter"/>
</dbReference>
<evidence type="ECO:0000256" key="1">
    <source>
        <dbReference type="SAM" id="MobiDB-lite"/>
    </source>
</evidence>
<feature type="region of interest" description="Disordered" evidence="1">
    <location>
        <begin position="1"/>
        <end position="86"/>
    </location>
</feature>
<dbReference type="Proteomes" id="UP001234989">
    <property type="component" value="Chromosome 10"/>
</dbReference>
<dbReference type="PANTHER" id="PTHR33432:SF28">
    <property type="entry name" value="PROTEIN EMSY-LIKE 4"/>
    <property type="match status" value="1"/>
</dbReference>
<evidence type="ECO:0000313" key="2">
    <source>
        <dbReference type="EMBL" id="WMV50563.1"/>
    </source>
</evidence>
<dbReference type="InterPro" id="IPR033485">
    <property type="entry name" value="EMSY-LIKE_plant"/>
</dbReference>
<reference evidence="2" key="1">
    <citation type="submission" date="2023-08" db="EMBL/GenBank/DDBJ databases">
        <title>A de novo genome assembly of Solanum verrucosum Schlechtendal, a Mexican diploid species geographically isolated from the other diploid A-genome species in potato relatives.</title>
        <authorList>
            <person name="Hosaka K."/>
        </authorList>
    </citation>
    <scope>NUCLEOTIDE SEQUENCE</scope>
    <source>
        <tissue evidence="2">Young leaves</tissue>
    </source>
</reference>
<sequence>MPFDLLLSPKGMPRYTISPEDIQWEGEDPGISHHGNYGRPGRAMTRPVGRDSAPGAGRGRGLTKAQSRKDFPPSQNGLGKKGPDDIQLLHTGTLIREVERIFSSGHPDPQEVEKANRVLKEHEQALLDAISRLGEYSDGESEERHFMHGQGMDRE</sequence>
<proteinExistence type="predicted"/>
<keyword evidence="3" id="KW-1185">Reference proteome</keyword>
<accession>A0AAF0USD9</accession>
<protein>
    <submittedName>
        <fullName evidence="2">Uncharacterized protein</fullName>
    </submittedName>
</protein>
<dbReference type="GO" id="GO:0050832">
    <property type="term" value="P:defense response to fungus"/>
    <property type="evidence" value="ECO:0007669"/>
    <property type="project" value="InterPro"/>
</dbReference>
<dbReference type="EMBL" id="CP133621">
    <property type="protein sequence ID" value="WMV50563.1"/>
    <property type="molecule type" value="Genomic_DNA"/>
</dbReference>
<dbReference type="AlphaFoldDB" id="A0AAF0USD9"/>
<evidence type="ECO:0000313" key="3">
    <source>
        <dbReference type="Proteomes" id="UP001234989"/>
    </source>
</evidence>
<name>A0AAF0USD9_SOLVR</name>